<dbReference type="GO" id="GO:0035371">
    <property type="term" value="C:microtubule plus-end"/>
    <property type="evidence" value="ECO:0007669"/>
    <property type="project" value="TreeGrafter"/>
</dbReference>
<feature type="compositionally biased region" description="Polar residues" evidence="4">
    <location>
        <begin position="406"/>
        <end position="435"/>
    </location>
</feature>
<dbReference type="GO" id="GO:0031122">
    <property type="term" value="P:cytoplasmic microtubule organization"/>
    <property type="evidence" value="ECO:0007669"/>
    <property type="project" value="TreeGrafter"/>
</dbReference>
<dbReference type="GO" id="GO:0007020">
    <property type="term" value="P:microtubule nucleation"/>
    <property type="evidence" value="ECO:0007669"/>
    <property type="project" value="TreeGrafter"/>
</dbReference>
<organism evidence="5 6">
    <name type="scientific">Bagarius yarrelli</name>
    <name type="common">Goonch</name>
    <name type="synonym">Bagrus yarrelli</name>
    <dbReference type="NCBI Taxonomy" id="175774"/>
    <lineage>
        <taxon>Eukaryota</taxon>
        <taxon>Metazoa</taxon>
        <taxon>Chordata</taxon>
        <taxon>Craniata</taxon>
        <taxon>Vertebrata</taxon>
        <taxon>Euteleostomi</taxon>
        <taxon>Actinopterygii</taxon>
        <taxon>Neopterygii</taxon>
        <taxon>Teleostei</taxon>
        <taxon>Ostariophysi</taxon>
        <taxon>Siluriformes</taxon>
        <taxon>Sisoridae</taxon>
        <taxon>Sisorinae</taxon>
        <taxon>Bagarius</taxon>
    </lineage>
</organism>
<evidence type="ECO:0000313" key="5">
    <source>
        <dbReference type="EMBL" id="TSL16027.1"/>
    </source>
</evidence>
<evidence type="ECO:0000256" key="3">
    <source>
        <dbReference type="SAM" id="Coils"/>
    </source>
</evidence>
<keyword evidence="6" id="KW-1185">Reference proteome</keyword>
<evidence type="ECO:0000313" key="6">
    <source>
        <dbReference type="Proteomes" id="UP000319801"/>
    </source>
</evidence>
<dbReference type="GO" id="GO:0031116">
    <property type="term" value="P:positive regulation of microtubule polymerization"/>
    <property type="evidence" value="ECO:0007669"/>
    <property type="project" value="TreeGrafter"/>
</dbReference>
<gene>
    <name evidence="5" type="ORF">Baya_5835</name>
</gene>
<reference evidence="5 6" key="1">
    <citation type="journal article" date="2019" name="Genome Biol. Evol.">
        <title>Whole-Genome Sequencing of the Giant Devil Catfish, Bagarius yarrelli.</title>
        <authorList>
            <person name="Jiang W."/>
            <person name="Lv Y."/>
            <person name="Cheng L."/>
            <person name="Yang K."/>
            <person name="Chao B."/>
            <person name="Wang X."/>
            <person name="Li Y."/>
            <person name="Pan X."/>
            <person name="You X."/>
            <person name="Zhang Y."/>
            <person name="Yang J."/>
            <person name="Li J."/>
            <person name="Zhang X."/>
            <person name="Liu S."/>
            <person name="Sun C."/>
            <person name="Yang J."/>
            <person name="Shi Q."/>
        </authorList>
    </citation>
    <scope>NUCLEOTIDE SEQUENCE [LARGE SCALE GENOMIC DNA]</scope>
    <source>
        <strain evidence="5">JWS20170419001</strain>
        <tissue evidence="5">Muscle</tissue>
    </source>
</reference>
<dbReference type="PANTHER" id="PTHR22406">
    <property type="entry name" value="NASCENT POLYPEPTIDE-ASSOCIATED COMPLEX SUBUNIT ALPHA, MUSCLE-SPECIFIC FORM"/>
    <property type="match status" value="1"/>
</dbReference>
<feature type="coiled-coil region" evidence="3">
    <location>
        <begin position="20"/>
        <end position="50"/>
    </location>
</feature>
<feature type="compositionally biased region" description="Low complexity" evidence="4">
    <location>
        <begin position="545"/>
        <end position="575"/>
    </location>
</feature>
<dbReference type="Proteomes" id="UP000319801">
    <property type="component" value="Unassembled WGS sequence"/>
</dbReference>
<name>A0A556TXM9_BAGYA</name>
<proteinExistence type="inferred from homology"/>
<feature type="compositionally biased region" description="Low complexity" evidence="4">
    <location>
        <begin position="335"/>
        <end position="349"/>
    </location>
</feature>
<feature type="compositionally biased region" description="Acidic residues" evidence="4">
    <location>
        <begin position="364"/>
        <end position="373"/>
    </location>
</feature>
<feature type="compositionally biased region" description="Polar residues" evidence="4">
    <location>
        <begin position="385"/>
        <end position="399"/>
    </location>
</feature>
<evidence type="ECO:0000256" key="1">
    <source>
        <dbReference type="ARBA" id="ARBA00006652"/>
    </source>
</evidence>
<dbReference type="OrthoDB" id="8819875at2759"/>
<feature type="region of interest" description="Disordered" evidence="4">
    <location>
        <begin position="334"/>
        <end position="435"/>
    </location>
</feature>
<dbReference type="InterPro" id="IPR026179">
    <property type="entry name" value="Slain"/>
</dbReference>
<feature type="region of interest" description="Disordered" evidence="4">
    <location>
        <begin position="545"/>
        <end position="584"/>
    </location>
</feature>
<evidence type="ECO:0000256" key="2">
    <source>
        <dbReference type="ARBA" id="ARBA00023054"/>
    </source>
</evidence>
<comment type="caution">
    <text evidence="5">The sequence shown here is derived from an EMBL/GenBank/DDBJ whole genome shotgun (WGS) entry which is preliminary data.</text>
</comment>
<dbReference type="Pfam" id="PF15301">
    <property type="entry name" value="SLAIN"/>
    <property type="match status" value="1"/>
</dbReference>
<keyword evidence="2 3" id="KW-0175">Coiled coil</keyword>
<dbReference type="AlphaFoldDB" id="A0A556TXM9"/>
<comment type="similarity">
    <text evidence="1">Belongs to the SLAIN motif-containing family.</text>
</comment>
<dbReference type="EMBL" id="VCAZ01000027">
    <property type="protein sequence ID" value="TSL16027.1"/>
    <property type="molecule type" value="Genomic_DNA"/>
</dbReference>
<protein>
    <submittedName>
        <fullName evidence="5">SLAIN motif-containing protein 1</fullName>
    </submittedName>
</protein>
<evidence type="ECO:0000256" key="4">
    <source>
        <dbReference type="SAM" id="MobiDB-lite"/>
    </source>
</evidence>
<dbReference type="PANTHER" id="PTHR22406:SF2">
    <property type="entry name" value="SLAIN MOTIF-CONTAINING PROTEIN 1"/>
    <property type="match status" value="1"/>
</dbReference>
<accession>A0A556TXM9</accession>
<sequence>MEAAVMKLHAMADVNGNSTVMDAELEVKKLQELVRKLERQNEQLRTRAANNYTHSGHLFPSQNPTSGHVYSGNHCLAAHPPQLEAHNRDEQYACFYAQSPSEVETLLLDELEILDLYSLLNIDRESEESWLYASPKAKLFPRSPISPLQWCRHVFDKPGPEVESAKRSLCYRLDQAKRWRGALSGSASSLSYRPVDGLSLLNTSVKSFTKPALTEQTVPSPQSSHCSLQSPLTGRSCGGLAERSPSFLYHAATHSKPYHPHPSFIRVRANLVKDDVIADYSRPHAAVSPQSSMNNEFSISDLDDDSVSMDYKLQDMTDVQVMARLQEESLRQEYATTSATGARRSSSFSVHSGLRHPERTDLRMEEDEEDFDDLPPPQPRLFRTGSMQRSVSHSHNLSSLREPRRCSSSSTQYLSSPCPSTASYTSTDTQGYRTSSDMLRKSMPNLIRAPSMLSVPSVTSIAAPASHTTFSSFQSSPSSLRNSQSFDSSSGLARLQSAIPSPGQLQQRVQSIGSFSTATRQPVKATAYVSPTIQGPITMPSSVSLNSLSSNSVSKPAKASAPSSTSRSALPRPASFIGTSGTTRSKIAQPARSLLTPPKSMAALSALRDASWRDGCY</sequence>